<evidence type="ECO:0000256" key="1">
    <source>
        <dbReference type="SAM" id="MobiDB-lite"/>
    </source>
</evidence>
<evidence type="ECO:0000313" key="2">
    <source>
        <dbReference type="EMBL" id="KAF2089104.1"/>
    </source>
</evidence>
<dbReference type="PANTHER" id="PTHR48100">
    <property type="entry name" value="BROAD-SPECIFICITY PHOSPHATASE YOR283W-RELATED"/>
    <property type="match status" value="1"/>
</dbReference>
<dbReference type="OrthoDB" id="496981at2759"/>
<dbReference type="InterPro" id="IPR050275">
    <property type="entry name" value="PGM_Phosphatase"/>
</dbReference>
<dbReference type="AlphaFoldDB" id="A0A6A5YE92"/>
<dbReference type="CDD" id="cd07067">
    <property type="entry name" value="HP_PGM_like"/>
    <property type="match status" value="1"/>
</dbReference>
<dbReference type="GO" id="GO:0005737">
    <property type="term" value="C:cytoplasm"/>
    <property type="evidence" value="ECO:0007669"/>
    <property type="project" value="TreeGrafter"/>
</dbReference>
<dbReference type="PANTHER" id="PTHR48100:SF54">
    <property type="entry name" value="PHOSPHATASE SPAC5H10.03-RELATED"/>
    <property type="match status" value="1"/>
</dbReference>
<evidence type="ECO:0000313" key="3">
    <source>
        <dbReference type="Proteomes" id="UP000799776"/>
    </source>
</evidence>
<dbReference type="Proteomes" id="UP000799776">
    <property type="component" value="Unassembled WGS sequence"/>
</dbReference>
<sequence>MPPHVVHFVRHAEGFHNLHEDMSIPDPDLTEHGKKQAQHLCDIFPYHDRVDLVCASPIRRTIQTALIGFQPWISQKGHRILCVPRGQESSSDPADTGKSPDELALEFGEIVDLRRCTEDWNSKNGRWASDVESLGQRAKELRQLLKERPEKEVVCVSHGDFLHHVTGNINDEGEQVGGDWKNAEFRSYRFVDDGGDDAMIEELEESVKMRDAEGKGLQTGKKKMPHPKEDRPAL</sequence>
<dbReference type="EMBL" id="ML978715">
    <property type="protein sequence ID" value="KAF2089104.1"/>
    <property type="molecule type" value="Genomic_DNA"/>
</dbReference>
<dbReference type="Gene3D" id="3.40.50.1240">
    <property type="entry name" value="Phosphoglycerate mutase-like"/>
    <property type="match status" value="1"/>
</dbReference>
<protein>
    <submittedName>
        <fullName evidence="2">Phosphoglycerate mutase-like protein</fullName>
    </submittedName>
</protein>
<dbReference type="InterPro" id="IPR013078">
    <property type="entry name" value="His_Pase_superF_clade-1"/>
</dbReference>
<proteinExistence type="predicted"/>
<dbReference type="SUPFAM" id="SSF53254">
    <property type="entry name" value="Phosphoglycerate mutase-like"/>
    <property type="match status" value="1"/>
</dbReference>
<dbReference type="GO" id="GO:0016791">
    <property type="term" value="F:phosphatase activity"/>
    <property type="evidence" value="ECO:0007669"/>
    <property type="project" value="TreeGrafter"/>
</dbReference>
<feature type="region of interest" description="Disordered" evidence="1">
    <location>
        <begin position="209"/>
        <end position="234"/>
    </location>
</feature>
<accession>A0A6A5YE92</accession>
<gene>
    <name evidence="2" type="ORF">K490DRAFT_38860</name>
</gene>
<organism evidence="2 3">
    <name type="scientific">Saccharata proteae CBS 121410</name>
    <dbReference type="NCBI Taxonomy" id="1314787"/>
    <lineage>
        <taxon>Eukaryota</taxon>
        <taxon>Fungi</taxon>
        <taxon>Dikarya</taxon>
        <taxon>Ascomycota</taxon>
        <taxon>Pezizomycotina</taxon>
        <taxon>Dothideomycetes</taxon>
        <taxon>Dothideomycetes incertae sedis</taxon>
        <taxon>Botryosphaeriales</taxon>
        <taxon>Saccharataceae</taxon>
        <taxon>Saccharata</taxon>
    </lineage>
</organism>
<dbReference type="InterPro" id="IPR029033">
    <property type="entry name" value="His_PPase_superfam"/>
</dbReference>
<dbReference type="SMART" id="SM00855">
    <property type="entry name" value="PGAM"/>
    <property type="match status" value="1"/>
</dbReference>
<keyword evidence="3" id="KW-1185">Reference proteome</keyword>
<dbReference type="Pfam" id="PF00300">
    <property type="entry name" value="His_Phos_1"/>
    <property type="match status" value="1"/>
</dbReference>
<name>A0A6A5YE92_9PEZI</name>
<reference evidence="2" key="1">
    <citation type="journal article" date="2020" name="Stud. Mycol.">
        <title>101 Dothideomycetes genomes: a test case for predicting lifestyles and emergence of pathogens.</title>
        <authorList>
            <person name="Haridas S."/>
            <person name="Albert R."/>
            <person name="Binder M."/>
            <person name="Bloem J."/>
            <person name="Labutti K."/>
            <person name="Salamov A."/>
            <person name="Andreopoulos B."/>
            <person name="Baker S."/>
            <person name="Barry K."/>
            <person name="Bills G."/>
            <person name="Bluhm B."/>
            <person name="Cannon C."/>
            <person name="Castanera R."/>
            <person name="Culley D."/>
            <person name="Daum C."/>
            <person name="Ezra D."/>
            <person name="Gonzalez J."/>
            <person name="Henrissat B."/>
            <person name="Kuo A."/>
            <person name="Liang C."/>
            <person name="Lipzen A."/>
            <person name="Lutzoni F."/>
            <person name="Magnuson J."/>
            <person name="Mondo S."/>
            <person name="Nolan M."/>
            <person name="Ohm R."/>
            <person name="Pangilinan J."/>
            <person name="Park H.-J."/>
            <person name="Ramirez L."/>
            <person name="Alfaro M."/>
            <person name="Sun H."/>
            <person name="Tritt A."/>
            <person name="Yoshinaga Y."/>
            <person name="Zwiers L.-H."/>
            <person name="Turgeon B."/>
            <person name="Goodwin S."/>
            <person name="Spatafora J."/>
            <person name="Crous P."/>
            <person name="Grigoriev I."/>
        </authorList>
    </citation>
    <scope>NUCLEOTIDE SEQUENCE</scope>
    <source>
        <strain evidence="2">CBS 121410</strain>
    </source>
</reference>